<dbReference type="PANTHER" id="PTHR11264:SF0">
    <property type="entry name" value="URACIL-DNA GLYCOSYLASE"/>
    <property type="match status" value="1"/>
</dbReference>
<dbReference type="Proteomes" id="UP000006810">
    <property type="component" value="Chromosome"/>
</dbReference>
<evidence type="ECO:0000256" key="1">
    <source>
        <dbReference type="ARBA" id="ARBA00001400"/>
    </source>
</evidence>
<dbReference type="GO" id="GO:0005737">
    <property type="term" value="C:cytoplasm"/>
    <property type="evidence" value="ECO:0007669"/>
    <property type="project" value="UniProtKB-SubCell"/>
</dbReference>
<name>C4XE67_MYCFP</name>
<comment type="function">
    <text evidence="2 8 10">Excises uracil residues from the DNA which can arise as a result of misincorporation of dUMP residues by DNA polymerase or due to deamination of cytosine.</text>
</comment>
<gene>
    <name evidence="8" type="primary">ung</name>
    <name evidence="12" type="ordered locus">MBIO_0174</name>
</gene>
<sequence>MNLTMKNSFQTFLKQEESKNYYQELIKKVTQEEQKHNVFPPKELRFDALNYFEAEETKLIIIGQDPYYLKNQADGLAFSTQGNICPKSLNNIFKELKKDYSETNIETYSLKSWAKQGVLLINTCLSVNENQPLSHKNFGWEIFVINLIKYILKKNKNVIFGIWGNDAKRILQIVQNDYKIDENKIIFTSHPSPLAYSKTTNSFKDSKFFIRVNSLLKNPINWDLRKD</sequence>
<evidence type="ECO:0000313" key="13">
    <source>
        <dbReference type="Proteomes" id="UP000006810"/>
    </source>
</evidence>
<accession>C4XE67</accession>
<dbReference type="SMART" id="SM00986">
    <property type="entry name" value="UDG"/>
    <property type="match status" value="1"/>
</dbReference>
<organism evidence="12 13">
    <name type="scientific">Mycoplasmopsis fermentans (strain ATCC 19989 / NBRC 14854 / NCTC 10117 / PG18)</name>
    <name type="common">Mycoplasma fermentans</name>
    <dbReference type="NCBI Taxonomy" id="496833"/>
    <lineage>
        <taxon>Bacteria</taxon>
        <taxon>Bacillati</taxon>
        <taxon>Mycoplasmatota</taxon>
        <taxon>Mycoplasmoidales</taxon>
        <taxon>Metamycoplasmataceae</taxon>
        <taxon>Mycoplasmopsis</taxon>
    </lineage>
</organism>
<dbReference type="HAMAP" id="MF_00148">
    <property type="entry name" value="UDG"/>
    <property type="match status" value="1"/>
</dbReference>
<keyword evidence="7 8" id="KW-0234">DNA repair</keyword>
<protein>
    <recommendedName>
        <fullName evidence="4 8">Uracil-DNA glycosylase</fullName>
        <shortName evidence="8">UDG</shortName>
        <ecNumber evidence="4 8">3.2.2.27</ecNumber>
    </recommendedName>
</protein>
<keyword evidence="13" id="KW-1185">Reference proteome</keyword>
<dbReference type="PANTHER" id="PTHR11264">
    <property type="entry name" value="URACIL-DNA GLYCOSYLASE"/>
    <property type="match status" value="1"/>
</dbReference>
<dbReference type="NCBIfam" id="TIGR00628">
    <property type="entry name" value="ung"/>
    <property type="match status" value="1"/>
</dbReference>
<evidence type="ECO:0000256" key="5">
    <source>
        <dbReference type="ARBA" id="ARBA00022763"/>
    </source>
</evidence>
<dbReference type="InterPro" id="IPR002043">
    <property type="entry name" value="UDG_fam1"/>
</dbReference>
<feature type="active site" description="Proton acceptor" evidence="8 9">
    <location>
        <position position="65"/>
    </location>
</feature>
<dbReference type="Pfam" id="PF03167">
    <property type="entry name" value="UDG"/>
    <property type="match status" value="1"/>
</dbReference>
<dbReference type="InterPro" id="IPR036895">
    <property type="entry name" value="Uracil-DNA_glycosylase-like_sf"/>
</dbReference>
<evidence type="ECO:0000256" key="6">
    <source>
        <dbReference type="ARBA" id="ARBA00022801"/>
    </source>
</evidence>
<comment type="subcellular location">
    <subcellularLocation>
        <location evidence="8">Cytoplasm</location>
    </subcellularLocation>
</comment>
<dbReference type="PROSITE" id="PS00130">
    <property type="entry name" value="U_DNA_GLYCOSYLASE"/>
    <property type="match status" value="1"/>
</dbReference>
<dbReference type="CDD" id="cd10027">
    <property type="entry name" value="UDG-F1-like"/>
    <property type="match status" value="1"/>
</dbReference>
<dbReference type="HOGENOM" id="CLU_032162_3_2_14"/>
<dbReference type="eggNOG" id="COG0692">
    <property type="taxonomic scope" value="Bacteria"/>
</dbReference>
<dbReference type="GO" id="GO:0004844">
    <property type="term" value="F:uracil DNA N-glycosylase activity"/>
    <property type="evidence" value="ECO:0007669"/>
    <property type="project" value="UniProtKB-UniRule"/>
</dbReference>
<dbReference type="InterPro" id="IPR018085">
    <property type="entry name" value="Ura-DNA_Glyclase_AS"/>
</dbReference>
<comment type="similarity">
    <text evidence="3 8 10">Belongs to the uracil-DNA glycosylase (UDG) superfamily. UNG family.</text>
</comment>
<dbReference type="NCBIfam" id="NF003592">
    <property type="entry name" value="PRK05254.1-5"/>
    <property type="match status" value="1"/>
</dbReference>
<dbReference type="AlphaFoldDB" id="C4XE67"/>
<evidence type="ECO:0000256" key="2">
    <source>
        <dbReference type="ARBA" id="ARBA00002631"/>
    </source>
</evidence>
<evidence type="ECO:0000313" key="12">
    <source>
        <dbReference type="EMBL" id="BAH69439.1"/>
    </source>
</evidence>
<evidence type="ECO:0000256" key="10">
    <source>
        <dbReference type="RuleBase" id="RU003780"/>
    </source>
</evidence>
<dbReference type="SUPFAM" id="SSF52141">
    <property type="entry name" value="Uracil-DNA glycosylase-like"/>
    <property type="match status" value="1"/>
</dbReference>
<dbReference type="SMART" id="SM00987">
    <property type="entry name" value="UreE_C"/>
    <property type="match status" value="1"/>
</dbReference>
<evidence type="ECO:0000259" key="11">
    <source>
        <dbReference type="SMART" id="SM00986"/>
    </source>
</evidence>
<proteinExistence type="inferred from homology"/>
<dbReference type="PATRIC" id="fig|496833.3.peg.596"/>
<evidence type="ECO:0000256" key="8">
    <source>
        <dbReference type="HAMAP-Rule" id="MF_00148"/>
    </source>
</evidence>
<evidence type="ECO:0000256" key="4">
    <source>
        <dbReference type="ARBA" id="ARBA00012030"/>
    </source>
</evidence>
<dbReference type="GO" id="GO:0097510">
    <property type="term" value="P:base-excision repair, AP site formation via deaminated base removal"/>
    <property type="evidence" value="ECO:0007669"/>
    <property type="project" value="TreeGrafter"/>
</dbReference>
<feature type="domain" description="Uracil-DNA glycosylase-like" evidence="11">
    <location>
        <begin position="50"/>
        <end position="216"/>
    </location>
</feature>
<evidence type="ECO:0000256" key="9">
    <source>
        <dbReference type="PROSITE-ProRule" id="PRU10072"/>
    </source>
</evidence>
<dbReference type="Gene3D" id="3.40.470.10">
    <property type="entry name" value="Uracil-DNA glycosylase-like domain"/>
    <property type="match status" value="1"/>
</dbReference>
<evidence type="ECO:0000256" key="3">
    <source>
        <dbReference type="ARBA" id="ARBA00008184"/>
    </source>
</evidence>
<evidence type="ECO:0000256" key="7">
    <source>
        <dbReference type="ARBA" id="ARBA00023204"/>
    </source>
</evidence>
<reference evidence="12 13" key="1">
    <citation type="journal article" date="2009" name="Curr. Microbiol.">
        <title>Molecular cloning and expression of a novel cholinephosphotransferase involved in glycoglycerophospholipid biosynthesis of Mycoplasma fermentans.</title>
        <authorList>
            <person name="Ishida N."/>
            <person name="Irikura D."/>
            <person name="Matsuda K."/>
            <person name="Sato S."/>
            <person name="Asano K."/>
        </authorList>
    </citation>
    <scope>NUCLEOTIDE SEQUENCE [LARGE SCALE GENOMIC DNA]</scope>
    <source>
        <strain evidence="13">ATCC 19989 / NBRC 14854 / NCTC 10117 / PG18</strain>
    </source>
</reference>
<dbReference type="EMBL" id="AP009608">
    <property type="protein sequence ID" value="BAH69439.1"/>
    <property type="molecule type" value="Genomic_DNA"/>
</dbReference>
<comment type="catalytic activity">
    <reaction evidence="1 8 10">
        <text>Hydrolyzes single-stranded DNA or mismatched double-stranded DNA and polynucleotides, releasing free uracil.</text>
        <dbReference type="EC" id="3.2.2.27"/>
    </reaction>
</comment>
<dbReference type="EC" id="3.2.2.27" evidence="4 8"/>
<keyword evidence="8" id="KW-0963">Cytoplasm</keyword>
<dbReference type="InterPro" id="IPR005122">
    <property type="entry name" value="Uracil-DNA_glycosylase-like"/>
</dbReference>
<keyword evidence="5 8" id="KW-0227">DNA damage</keyword>
<dbReference type="KEGG" id="mfp:MBIO_0174"/>
<keyword evidence="6 8" id="KW-0378">Hydrolase</keyword>